<evidence type="ECO:0000313" key="1">
    <source>
        <dbReference type="EMBL" id="TFK87745.1"/>
    </source>
</evidence>
<reference evidence="1 2" key="1">
    <citation type="journal article" date="2019" name="Nat. Ecol. Evol.">
        <title>Megaphylogeny resolves global patterns of mushroom evolution.</title>
        <authorList>
            <person name="Varga T."/>
            <person name="Krizsan K."/>
            <person name="Foldi C."/>
            <person name="Dima B."/>
            <person name="Sanchez-Garcia M."/>
            <person name="Sanchez-Ramirez S."/>
            <person name="Szollosi G.J."/>
            <person name="Szarkandi J.G."/>
            <person name="Papp V."/>
            <person name="Albert L."/>
            <person name="Andreopoulos W."/>
            <person name="Angelini C."/>
            <person name="Antonin V."/>
            <person name="Barry K.W."/>
            <person name="Bougher N.L."/>
            <person name="Buchanan P."/>
            <person name="Buyck B."/>
            <person name="Bense V."/>
            <person name="Catcheside P."/>
            <person name="Chovatia M."/>
            <person name="Cooper J."/>
            <person name="Damon W."/>
            <person name="Desjardin D."/>
            <person name="Finy P."/>
            <person name="Geml J."/>
            <person name="Haridas S."/>
            <person name="Hughes K."/>
            <person name="Justo A."/>
            <person name="Karasinski D."/>
            <person name="Kautmanova I."/>
            <person name="Kiss B."/>
            <person name="Kocsube S."/>
            <person name="Kotiranta H."/>
            <person name="LaButti K.M."/>
            <person name="Lechner B.E."/>
            <person name="Liimatainen K."/>
            <person name="Lipzen A."/>
            <person name="Lukacs Z."/>
            <person name="Mihaltcheva S."/>
            <person name="Morgado L.N."/>
            <person name="Niskanen T."/>
            <person name="Noordeloos M.E."/>
            <person name="Ohm R.A."/>
            <person name="Ortiz-Santana B."/>
            <person name="Ovrebo C."/>
            <person name="Racz N."/>
            <person name="Riley R."/>
            <person name="Savchenko A."/>
            <person name="Shiryaev A."/>
            <person name="Soop K."/>
            <person name="Spirin V."/>
            <person name="Szebenyi C."/>
            <person name="Tomsovsky M."/>
            <person name="Tulloss R.E."/>
            <person name="Uehling J."/>
            <person name="Grigoriev I.V."/>
            <person name="Vagvolgyi C."/>
            <person name="Papp T."/>
            <person name="Martin F.M."/>
            <person name="Miettinen O."/>
            <person name="Hibbett D.S."/>
            <person name="Nagy L.G."/>
        </authorList>
    </citation>
    <scope>NUCLEOTIDE SEQUENCE [LARGE SCALE GENOMIC DNA]</scope>
    <source>
        <strain evidence="1 2">HHB13444</strain>
    </source>
</reference>
<organism evidence="1 2">
    <name type="scientific">Polyporus arcularius HHB13444</name>
    <dbReference type="NCBI Taxonomy" id="1314778"/>
    <lineage>
        <taxon>Eukaryota</taxon>
        <taxon>Fungi</taxon>
        <taxon>Dikarya</taxon>
        <taxon>Basidiomycota</taxon>
        <taxon>Agaricomycotina</taxon>
        <taxon>Agaricomycetes</taxon>
        <taxon>Polyporales</taxon>
        <taxon>Polyporaceae</taxon>
        <taxon>Polyporus</taxon>
    </lineage>
</organism>
<keyword evidence="2" id="KW-1185">Reference proteome</keyword>
<sequence length="103" mass="11240">MSPCNGVVILRSTRLARRGWPIPRWKSNVNSARAASCGRLRWLQAPPMSPLALFSSALLPVDASSRPSTTARWSPPLRHLVPERAELRSSIFLGHSISISGIG</sequence>
<name>A0A5C3PDD2_9APHY</name>
<protein>
    <submittedName>
        <fullName evidence="1">Uncharacterized protein</fullName>
    </submittedName>
</protein>
<proteinExistence type="predicted"/>
<dbReference type="AlphaFoldDB" id="A0A5C3PDD2"/>
<dbReference type="EMBL" id="ML211140">
    <property type="protein sequence ID" value="TFK87745.1"/>
    <property type="molecule type" value="Genomic_DNA"/>
</dbReference>
<evidence type="ECO:0000313" key="2">
    <source>
        <dbReference type="Proteomes" id="UP000308197"/>
    </source>
</evidence>
<gene>
    <name evidence="1" type="ORF">K466DRAFT_98422</name>
</gene>
<dbReference type="InParanoid" id="A0A5C3PDD2"/>
<accession>A0A5C3PDD2</accession>
<dbReference type="Proteomes" id="UP000308197">
    <property type="component" value="Unassembled WGS sequence"/>
</dbReference>